<dbReference type="InterPro" id="IPR003961">
    <property type="entry name" value="FN3_dom"/>
</dbReference>
<dbReference type="Pfam" id="PF18078">
    <property type="entry name" value="Thioredoxin_11"/>
    <property type="match status" value="1"/>
</dbReference>
<accession>A0A818VA49</accession>
<reference evidence="2" key="1">
    <citation type="submission" date="2021-02" db="EMBL/GenBank/DDBJ databases">
        <authorList>
            <person name="Nowell W R."/>
        </authorList>
    </citation>
    <scope>NUCLEOTIDE SEQUENCE</scope>
</reference>
<dbReference type="Gene3D" id="2.60.40.10">
    <property type="entry name" value="Immunoglobulins"/>
    <property type="match status" value="1"/>
</dbReference>
<comment type="caution">
    <text evidence="2">The sequence shown here is derived from an EMBL/GenBank/DDBJ whole genome shotgun (WGS) entry which is preliminary data.</text>
</comment>
<dbReference type="CDD" id="cd00063">
    <property type="entry name" value="FN3"/>
    <property type="match status" value="1"/>
</dbReference>
<dbReference type="InterPro" id="IPR052090">
    <property type="entry name" value="Cytolytic_pore-forming_toxin"/>
</dbReference>
<dbReference type="EMBL" id="CAJOBD010000665">
    <property type="protein sequence ID" value="CAF3703301.1"/>
    <property type="molecule type" value="Genomic_DNA"/>
</dbReference>
<dbReference type="SMART" id="SM00060">
    <property type="entry name" value="FN3"/>
    <property type="match status" value="1"/>
</dbReference>
<proteinExistence type="predicted"/>
<dbReference type="Proteomes" id="UP000663836">
    <property type="component" value="Unassembled WGS sequence"/>
</dbReference>
<feature type="domain" description="Fibronectin type-III" evidence="1">
    <location>
        <begin position="828"/>
        <end position="917"/>
    </location>
</feature>
<dbReference type="Pfam" id="PF21109">
    <property type="entry name" value="Stonustoxin_helical"/>
    <property type="match status" value="1"/>
</dbReference>
<dbReference type="PANTHER" id="PTHR31594:SF14">
    <property type="entry name" value="FIBRONECTIN TYPE-III DOMAIN-CONTAINING PROTEIN"/>
    <property type="match status" value="1"/>
</dbReference>
<organism evidence="2 3">
    <name type="scientific">Rotaria sordida</name>
    <dbReference type="NCBI Taxonomy" id="392033"/>
    <lineage>
        <taxon>Eukaryota</taxon>
        <taxon>Metazoa</taxon>
        <taxon>Spiralia</taxon>
        <taxon>Gnathifera</taxon>
        <taxon>Rotifera</taxon>
        <taxon>Eurotatoria</taxon>
        <taxon>Bdelloidea</taxon>
        <taxon>Philodinida</taxon>
        <taxon>Philodinidae</taxon>
        <taxon>Rotaria</taxon>
    </lineage>
</organism>
<dbReference type="InterPro" id="IPR036116">
    <property type="entry name" value="FN3_sf"/>
</dbReference>
<dbReference type="SUPFAM" id="SSF49265">
    <property type="entry name" value="Fibronectin type III"/>
    <property type="match status" value="1"/>
</dbReference>
<evidence type="ECO:0000259" key="1">
    <source>
        <dbReference type="PROSITE" id="PS50853"/>
    </source>
</evidence>
<dbReference type="Pfam" id="PF24674">
    <property type="entry name" value="MACPF_SNTX"/>
    <property type="match status" value="1"/>
</dbReference>
<dbReference type="InterPro" id="IPR013783">
    <property type="entry name" value="Ig-like_fold"/>
</dbReference>
<dbReference type="InterPro" id="IPR048997">
    <property type="entry name" value="Stonustoxin-like_helical"/>
</dbReference>
<dbReference type="AlphaFoldDB" id="A0A818VA49"/>
<dbReference type="InterPro" id="IPR056072">
    <property type="entry name" value="SNTX_MACPF/CDC-like_dom"/>
</dbReference>
<evidence type="ECO:0000313" key="2">
    <source>
        <dbReference type="EMBL" id="CAF3703301.1"/>
    </source>
</evidence>
<protein>
    <recommendedName>
        <fullName evidence="1">Fibronectin type-III domain-containing protein</fullName>
    </recommendedName>
</protein>
<sequence length="917" mass="105970">MALYHSFSSLELDNGDSAALDWVALISMPNLEDFSSVDQAVDLIKTDFFEDPNRKAAEEHFLSTMNPQDQISMIYFDELFQTEENYGQDSSELSNIEEAPTAETHALNQDPHESLLRRQLLMGQTDEDGQIKYSLTINQILLGSTEVEDNPTDDNPSTPTFLESDYSVSISNGESIEVSVPPCPYQRARYEDECLDANRYIFVPWNKSLTITIPDLRLRLPARVTVYLRITRITQKHNTSDLTFLHPYPIWIRHDHVKVHGNSLFIPVTERDFKNGCIKIENLAMLRLRQPNLAKMKTLAIYSPTQLTFTVLKMSGDKIPALKIMALGRPFKVGMLYDYKTDRLIPNILLWDEKLISNYLTCQPSSSSNFEIHIINTFTERENLLGIDNNLKLSVLAGLIDLSGSSKLIDYRQSIKHNEQFILQYSITTHFHQLANHRFTKSDIKHRDLLDQQVATHVVTDIVYGAEIFLVFDCKLPDNENRTELHNSIKKLLKKTKALQISDIDQLDLSNKEKQLAETLTCQYYGDIQLESNPTSFNEAIKLLKQLPNLLGKNNENTKPKQVLIYPLYLLDDFIAAKKRFHQINNHILSKSVELLNSLHELIITLSDIKNNLSSMKIFYRTEQQLSIFCTRISEIEIDIRRQMMELLPKIRGTSLEERTLTDLFEKFNISLSTEQKLNNWIQFKTEEKNIFTTFINDLKKQNNIHLLTSSFTEVQKNFNHEFILRLIIHVTEENDPFLNELFQYLNDPTKRQIDKNIKIDCWFNQNNLASIQKQITLFIKFAKYNVDKKNIVFIVDEQYINKFEMNKGVTTILYQNGIPINFKTPSKPGRPYVTDASCQHTTLSWTKPTYGSESIQQYKIYGQNHLNSQWKLLLTTVNATQSAVISNLEEGQYQFKIQGITLAGYTDENDISDIIS</sequence>
<evidence type="ECO:0000313" key="3">
    <source>
        <dbReference type="Proteomes" id="UP000663836"/>
    </source>
</evidence>
<dbReference type="InterPro" id="IPR040581">
    <property type="entry name" value="Thioredoxin_11"/>
</dbReference>
<dbReference type="PANTHER" id="PTHR31594">
    <property type="entry name" value="AIG1-TYPE G DOMAIN-CONTAINING PROTEIN"/>
    <property type="match status" value="1"/>
</dbReference>
<dbReference type="PROSITE" id="PS50853">
    <property type="entry name" value="FN3"/>
    <property type="match status" value="1"/>
</dbReference>
<name>A0A818VA49_9BILA</name>
<gene>
    <name evidence="2" type="ORF">JBS370_LOCUS9651</name>
</gene>